<evidence type="ECO:0000313" key="1">
    <source>
        <dbReference type="EMBL" id="MFB9716022.1"/>
    </source>
</evidence>
<sequence>MGAYSSVEYGSCWRIARVERTNLVESAFAGAFKSRGFRKRGRNWFRTTSADEYQVVNLQKSPWGSGDYYLNLAWDPVVASGEFRSENFCLLSLRAEQTDVIPPIDFVRPDGLVARDLPGTILLDAEMGGRIPGDAFVEQLTEVVITPVADFMDRTPSLVDLVPLLSAKPQFAFVRVREELSRRGYELPER</sequence>
<dbReference type="InterPro" id="IPR025412">
    <property type="entry name" value="DUF4304"/>
</dbReference>
<organism evidence="1 2">
    <name type="scientific">Arthrobacter methylotrophus</name>
    <dbReference type="NCBI Taxonomy" id="121291"/>
    <lineage>
        <taxon>Bacteria</taxon>
        <taxon>Bacillati</taxon>
        <taxon>Actinomycetota</taxon>
        <taxon>Actinomycetes</taxon>
        <taxon>Micrococcales</taxon>
        <taxon>Micrococcaceae</taxon>
        <taxon>Arthrobacter</taxon>
    </lineage>
</organism>
<accession>A0ABV5UV01</accession>
<evidence type="ECO:0000313" key="2">
    <source>
        <dbReference type="Proteomes" id="UP001589536"/>
    </source>
</evidence>
<proteinExistence type="predicted"/>
<dbReference type="Proteomes" id="UP001589536">
    <property type="component" value="Unassembled WGS sequence"/>
</dbReference>
<comment type="caution">
    <text evidence="1">The sequence shown here is derived from an EMBL/GenBank/DDBJ whole genome shotgun (WGS) entry which is preliminary data.</text>
</comment>
<keyword evidence="2" id="KW-1185">Reference proteome</keyword>
<gene>
    <name evidence="1" type="ORF">ACFFPI_18155</name>
</gene>
<dbReference type="Pfam" id="PF14137">
    <property type="entry name" value="DUF4304"/>
    <property type="match status" value="1"/>
</dbReference>
<reference evidence="1 2" key="1">
    <citation type="submission" date="2024-09" db="EMBL/GenBank/DDBJ databases">
        <authorList>
            <person name="Sun Q."/>
            <person name="Mori K."/>
        </authorList>
    </citation>
    <scope>NUCLEOTIDE SEQUENCE [LARGE SCALE GENOMIC DNA]</scope>
    <source>
        <strain evidence="1 2">JCM 13519</strain>
    </source>
</reference>
<protein>
    <submittedName>
        <fullName evidence="1">DUF4304 domain-containing protein</fullName>
    </submittedName>
</protein>
<dbReference type="EMBL" id="JBHMBH010000040">
    <property type="protein sequence ID" value="MFB9716022.1"/>
    <property type="molecule type" value="Genomic_DNA"/>
</dbReference>
<dbReference type="RefSeq" id="WP_376954968.1">
    <property type="nucleotide sequence ID" value="NZ_JBHMBH010000040.1"/>
</dbReference>
<name>A0ABV5UV01_9MICC</name>